<accession>H2CGZ1</accession>
<evidence type="ECO:0000313" key="2">
    <source>
        <dbReference type="Proteomes" id="UP000005737"/>
    </source>
</evidence>
<keyword evidence="2" id="KW-1185">Reference proteome</keyword>
<dbReference type="HOGENOM" id="CLU_2700268_0_0_12"/>
<dbReference type="RefSeq" id="WP_002770828.1">
    <property type="nucleotide sequence ID" value="NZ_JH597773.1"/>
</dbReference>
<proteinExistence type="predicted"/>
<dbReference type="EMBL" id="JH597773">
    <property type="protein sequence ID" value="EHQ05833.1"/>
    <property type="molecule type" value="Genomic_DNA"/>
</dbReference>
<dbReference type="STRING" id="183.GCA_002009735_03443"/>
<protein>
    <submittedName>
        <fullName evidence="1">Putative transcriptional regulator</fullName>
    </submittedName>
</protein>
<dbReference type="AlphaFoldDB" id="H2CGZ1"/>
<sequence>MPGKMSKERMEALIVILCQNMWLTLNELSRLLNRDSKALQDQYLTEMVATERLQLKYPTIKNHPQQAYGSGNV</sequence>
<reference evidence="1 2" key="1">
    <citation type="submission" date="2011-10" db="EMBL/GenBank/DDBJ databases">
        <title>The Improved High-Quality Draft genome of Leptonema illini DSM 21528.</title>
        <authorList>
            <consortium name="US DOE Joint Genome Institute (JGI-PGF)"/>
            <person name="Lucas S."/>
            <person name="Copeland A."/>
            <person name="Lapidus A."/>
            <person name="Glavina del Rio T."/>
            <person name="Dalin E."/>
            <person name="Tice H."/>
            <person name="Bruce D."/>
            <person name="Goodwin L."/>
            <person name="Pitluck S."/>
            <person name="Peters L."/>
            <person name="Mikhailova N."/>
            <person name="Held B."/>
            <person name="Kyrpides N."/>
            <person name="Mavromatis K."/>
            <person name="Ivanova N."/>
            <person name="Markowitz V."/>
            <person name="Cheng J.-F."/>
            <person name="Hugenholtz P."/>
            <person name="Woyke T."/>
            <person name="Wu D."/>
            <person name="Gronow S."/>
            <person name="Wellnitz S."/>
            <person name="Brambilla E.-M."/>
            <person name="Klenk H.-P."/>
            <person name="Eisen J.A."/>
        </authorList>
    </citation>
    <scope>NUCLEOTIDE SEQUENCE [LARGE SCALE GENOMIC DNA]</scope>
    <source>
        <strain evidence="1 2">DSM 21528</strain>
    </source>
</reference>
<dbReference type="Proteomes" id="UP000005737">
    <property type="component" value="Unassembled WGS sequence"/>
</dbReference>
<evidence type="ECO:0000313" key="1">
    <source>
        <dbReference type="EMBL" id="EHQ05833.1"/>
    </source>
</evidence>
<organism evidence="1 2">
    <name type="scientific">Leptonema illini DSM 21528</name>
    <dbReference type="NCBI Taxonomy" id="929563"/>
    <lineage>
        <taxon>Bacteria</taxon>
        <taxon>Pseudomonadati</taxon>
        <taxon>Spirochaetota</taxon>
        <taxon>Spirochaetia</taxon>
        <taxon>Leptospirales</taxon>
        <taxon>Leptospiraceae</taxon>
        <taxon>Leptonema</taxon>
    </lineage>
</organism>
<gene>
    <name evidence="1" type="ORF">Lepil_1138</name>
</gene>
<name>H2CGZ1_9LEPT</name>